<dbReference type="EMBL" id="BSEV01000004">
    <property type="protein sequence ID" value="GLK09038.1"/>
    <property type="molecule type" value="Genomic_DNA"/>
</dbReference>
<name>A0A9W6I0P1_9ACTN</name>
<reference evidence="2" key="2">
    <citation type="submission" date="2023-01" db="EMBL/GenBank/DDBJ databases">
        <authorList>
            <person name="Sun Q."/>
            <person name="Evtushenko L."/>
        </authorList>
    </citation>
    <scope>NUCLEOTIDE SEQUENCE</scope>
    <source>
        <strain evidence="2">VKM Ac-2007</strain>
    </source>
</reference>
<organism evidence="2 3">
    <name type="scientific">Streptosporangium carneum</name>
    <dbReference type="NCBI Taxonomy" id="47481"/>
    <lineage>
        <taxon>Bacteria</taxon>
        <taxon>Bacillati</taxon>
        <taxon>Actinomycetota</taxon>
        <taxon>Actinomycetes</taxon>
        <taxon>Streptosporangiales</taxon>
        <taxon>Streptosporangiaceae</taxon>
        <taxon>Streptosporangium</taxon>
    </lineage>
</organism>
<evidence type="ECO:0000313" key="3">
    <source>
        <dbReference type="Proteomes" id="UP001143474"/>
    </source>
</evidence>
<comment type="caution">
    <text evidence="2">The sequence shown here is derived from an EMBL/GenBank/DDBJ whole genome shotgun (WGS) entry which is preliminary data.</text>
</comment>
<reference evidence="2" key="1">
    <citation type="journal article" date="2014" name="Int. J. Syst. Evol. Microbiol.">
        <title>Complete genome sequence of Corynebacterium casei LMG S-19264T (=DSM 44701T), isolated from a smear-ripened cheese.</title>
        <authorList>
            <consortium name="US DOE Joint Genome Institute (JGI-PGF)"/>
            <person name="Walter F."/>
            <person name="Albersmeier A."/>
            <person name="Kalinowski J."/>
            <person name="Ruckert C."/>
        </authorList>
    </citation>
    <scope>NUCLEOTIDE SEQUENCE</scope>
    <source>
        <strain evidence="2">VKM Ac-2007</strain>
    </source>
</reference>
<proteinExistence type="predicted"/>
<keyword evidence="3" id="KW-1185">Reference proteome</keyword>
<feature type="region of interest" description="Disordered" evidence="1">
    <location>
        <begin position="1"/>
        <end position="23"/>
    </location>
</feature>
<dbReference type="Proteomes" id="UP001143474">
    <property type="component" value="Unassembled WGS sequence"/>
</dbReference>
<sequence>MSTERVEPGTGERVAGEAGPVPQSVRARAAVMSGEGRAAFREKRVPGFGAFPRRP</sequence>
<evidence type="ECO:0000256" key="1">
    <source>
        <dbReference type="SAM" id="MobiDB-lite"/>
    </source>
</evidence>
<gene>
    <name evidence="2" type="ORF">GCM10017600_24440</name>
</gene>
<accession>A0A9W6I0P1</accession>
<dbReference type="RefSeq" id="WP_271217525.1">
    <property type="nucleotide sequence ID" value="NZ_BAAAVD010000004.1"/>
</dbReference>
<evidence type="ECO:0000313" key="2">
    <source>
        <dbReference type="EMBL" id="GLK09038.1"/>
    </source>
</evidence>
<dbReference type="AlphaFoldDB" id="A0A9W6I0P1"/>
<protein>
    <submittedName>
        <fullName evidence="2">Uncharacterized protein</fullName>
    </submittedName>
</protein>